<organism evidence="2 3">
    <name type="scientific">Clathrus columnatus</name>
    <dbReference type="NCBI Taxonomy" id="1419009"/>
    <lineage>
        <taxon>Eukaryota</taxon>
        <taxon>Fungi</taxon>
        <taxon>Dikarya</taxon>
        <taxon>Basidiomycota</taxon>
        <taxon>Agaricomycotina</taxon>
        <taxon>Agaricomycetes</taxon>
        <taxon>Phallomycetidae</taxon>
        <taxon>Phallales</taxon>
        <taxon>Clathraceae</taxon>
        <taxon>Clathrus</taxon>
    </lineage>
</organism>
<dbReference type="Proteomes" id="UP001050691">
    <property type="component" value="Unassembled WGS sequence"/>
</dbReference>
<dbReference type="SUPFAM" id="SSF50729">
    <property type="entry name" value="PH domain-like"/>
    <property type="match status" value="1"/>
</dbReference>
<dbReference type="EMBL" id="BPWL01000010">
    <property type="protein sequence ID" value="GJJ14551.1"/>
    <property type="molecule type" value="Genomic_DNA"/>
</dbReference>
<gene>
    <name evidence="2" type="ORF">Clacol_008816</name>
</gene>
<protein>
    <recommendedName>
        <fullName evidence="4">F-box domain-containing protein</fullName>
    </recommendedName>
</protein>
<accession>A0AAV5AIS4</accession>
<evidence type="ECO:0000313" key="2">
    <source>
        <dbReference type="EMBL" id="GJJ14551.1"/>
    </source>
</evidence>
<name>A0AAV5AIS4_9AGAM</name>
<evidence type="ECO:0008006" key="4">
    <source>
        <dbReference type="Google" id="ProtNLM"/>
    </source>
</evidence>
<dbReference type="InterPro" id="IPR011993">
    <property type="entry name" value="PH-like_dom_sf"/>
</dbReference>
<dbReference type="AlphaFoldDB" id="A0AAV5AIS4"/>
<evidence type="ECO:0000313" key="3">
    <source>
        <dbReference type="Proteomes" id="UP001050691"/>
    </source>
</evidence>
<comment type="caution">
    <text evidence="2">The sequence shown here is derived from an EMBL/GenBank/DDBJ whole genome shotgun (WGS) entry which is preliminary data.</text>
</comment>
<dbReference type="Gene3D" id="2.30.29.30">
    <property type="entry name" value="Pleckstrin-homology domain (PH domain)/Phosphotyrosine-binding domain (PTB)"/>
    <property type="match status" value="1"/>
</dbReference>
<proteinExistence type="predicted"/>
<sequence length="1094" mass="122694">MFRMHLGKKDAGLSAARQQRCIPVACRVGKQLCSISNKIAILNFICYALVPMDQWLTTHIDPTWYVQDLKIWLLSKALPSGVLSLPPSYRPSSPVLFADDAPKNRTLDVSNPSDANDNDDEPNSPVSDGFSISTANDILETTAYAHYIPNNNINVDSLCRSGLQSISPYSYKRGEFLSSDKISDSSLLIRTIALSKRWQVYSFSTGMLLPEEAPLLDCFIEPYYLFELHRTGDYVPLPKELPCNFWDVNLPSDLPISEDTVWPYLRPYFDTWIWVFTAFKVDKTSGKDVPTDSKQGTSKESLQSGGWKKMWIVIKDGFLSLYHEKGDGAPIGKLDLAECTGLSGDDKLKPIVNSHFYGLDPFALGFIPHWRQGVPTASQAPRNRNTKFSTCIRFRRSSWLLLDSPDRTTHEHLLRVVHRLIYFNPALLPDSLPSCLHPRRTLQTEFLPNPIPAPAAIRFAARSSPRSSPVSTIFDDGASASSKTTVGSISQIGLGDTPGVKFPEWREHVVRQAMVSTHGRSFEGIMWSKLLKNMTNPQNNLQDIDDHGYDSSSFSDISDEPSELEWRGWAYDLDRQKTSALLSSDRRNSTDSETGQQNIEHIPRHRTQSVFSLAVESSKLTAEIIPDMPATIGGGRTRSSTVSAKKTSLISPGKEIISLPPFSSGVESLTSRKLIRAFGGKGSGKLKSDLTHVLHREQRPAGTNHDSLFEYLIDDILLYIGSNFLSLHDLWSFVQVSRRCAALFTPLLYTNIDLRLQRVHDVDNINKSGILIRNGNNRERILITQRRIRKNLVQYPHLNLRVRTLAWYLDDREIRTNFWDIVKHMVNVEELLVCSPYGSPFCPDSETFDQYSQTATKQSKTVTHSSISSSSSTLYREDSNVILPRCRHLTLQGILSLPFAKHLIHPSILESFSIDCTPRWTGPILSYLSSSPASYPRLTNLTLAFPGGGKLSSSLEINLLKSWHQVLSAFHAKLTHVTILSRVTYSGPYGGPPITQPTFSSLTTYIFEIFLGGVTIPGNSGNENDDDPSESVSQEPMKWNKLKVLTLKGGSMVDKTGDVFKRLYAAVPELVVDPHIDREDILWHNQFAYSLLLR</sequence>
<keyword evidence="3" id="KW-1185">Reference proteome</keyword>
<evidence type="ECO:0000256" key="1">
    <source>
        <dbReference type="SAM" id="MobiDB-lite"/>
    </source>
</evidence>
<feature type="region of interest" description="Disordered" evidence="1">
    <location>
        <begin position="99"/>
        <end position="127"/>
    </location>
</feature>
<reference evidence="2" key="1">
    <citation type="submission" date="2021-10" db="EMBL/GenBank/DDBJ databases">
        <title>De novo Genome Assembly of Clathrus columnatus (Basidiomycota, Fungi) Using Illumina and Nanopore Sequence Data.</title>
        <authorList>
            <person name="Ogiso-Tanaka E."/>
            <person name="Itagaki H."/>
            <person name="Hosoya T."/>
            <person name="Hosaka K."/>
        </authorList>
    </citation>
    <scope>NUCLEOTIDE SEQUENCE</scope>
    <source>
        <strain evidence="2">MO-923</strain>
    </source>
</reference>